<reference evidence="2" key="1">
    <citation type="submission" date="2021-01" db="EMBL/GenBank/DDBJ databases">
        <authorList>
            <person name="Corre E."/>
            <person name="Pelletier E."/>
            <person name="Niang G."/>
            <person name="Scheremetjew M."/>
            <person name="Finn R."/>
            <person name="Kale V."/>
            <person name="Holt S."/>
            <person name="Cochrane G."/>
            <person name="Meng A."/>
            <person name="Brown T."/>
            <person name="Cohen L."/>
        </authorList>
    </citation>
    <scope>NUCLEOTIDE SEQUENCE</scope>
    <source>
        <strain evidence="2">MM31A-1</strain>
    </source>
</reference>
<name>A0A7S3Q1V6_9STRA</name>
<accession>A0A7S3Q1V6</accession>
<feature type="region of interest" description="Disordered" evidence="1">
    <location>
        <begin position="31"/>
        <end position="51"/>
    </location>
</feature>
<evidence type="ECO:0000256" key="1">
    <source>
        <dbReference type="SAM" id="MobiDB-lite"/>
    </source>
</evidence>
<gene>
    <name evidence="2" type="ORF">CDEB00056_LOCUS8046</name>
</gene>
<sequence>MKVTGIIVRRRSLGKNLAFADIKVLEKTEDKSDLSDSCKRPNETSTCVDTEGERPPLKIIFRRHSSSWDADALTTFPTKNSELPYGAKVELDLFEQIQPPGANADSPKYEVRRWSILVDPRMEAIKCARQEITKDEQVQEQQVNSSSDLPQSTDGILATKYFASRTSQYLKYNKQKKSPRTKLHDNDKSENLSHMQDNTPKNLLKFDQCSHGDKKEKGQRAKIFARYLIDKFGLDLMRGGVMDVAGGKGQLSIELALQAKSYCIIIDPLIRGHGDTPMLRKRTVKKLQSADSPLPVYRPIIFSLNENCLKIVEESSCIVGLHPDEATEDILDAALMYNKPAALVPCCVFACLRPDRKLKNGTIVRTYDEFISYLMEKDERIEKETLNFVGKNEVLLFDPSKRK</sequence>
<protein>
    <recommendedName>
        <fullName evidence="3">Methyltransferase domain-containing protein</fullName>
    </recommendedName>
</protein>
<dbReference type="PANTHER" id="PTHR36971">
    <property type="entry name" value="UNNAMED PRODUCT"/>
    <property type="match status" value="1"/>
</dbReference>
<dbReference type="PANTHER" id="PTHR36971:SF1">
    <property type="entry name" value="METHYLTRANSFERASE DOMAIN-CONTAINING PROTEIN"/>
    <property type="match status" value="1"/>
</dbReference>
<feature type="compositionally biased region" description="Basic and acidic residues" evidence="1">
    <location>
        <begin position="31"/>
        <end position="42"/>
    </location>
</feature>
<feature type="compositionally biased region" description="Basic and acidic residues" evidence="1">
    <location>
        <begin position="182"/>
        <end position="191"/>
    </location>
</feature>
<feature type="region of interest" description="Disordered" evidence="1">
    <location>
        <begin position="173"/>
        <end position="201"/>
    </location>
</feature>
<evidence type="ECO:0000313" key="2">
    <source>
        <dbReference type="EMBL" id="CAE0463205.1"/>
    </source>
</evidence>
<proteinExistence type="predicted"/>
<evidence type="ECO:0008006" key="3">
    <source>
        <dbReference type="Google" id="ProtNLM"/>
    </source>
</evidence>
<feature type="compositionally biased region" description="Polar residues" evidence="1">
    <location>
        <begin position="192"/>
        <end position="201"/>
    </location>
</feature>
<dbReference type="EMBL" id="HBIO01010371">
    <property type="protein sequence ID" value="CAE0463205.1"/>
    <property type="molecule type" value="Transcribed_RNA"/>
</dbReference>
<organism evidence="2">
    <name type="scientific">Chaetoceros debilis</name>
    <dbReference type="NCBI Taxonomy" id="122233"/>
    <lineage>
        <taxon>Eukaryota</taxon>
        <taxon>Sar</taxon>
        <taxon>Stramenopiles</taxon>
        <taxon>Ochrophyta</taxon>
        <taxon>Bacillariophyta</taxon>
        <taxon>Coscinodiscophyceae</taxon>
        <taxon>Chaetocerotophycidae</taxon>
        <taxon>Chaetocerotales</taxon>
        <taxon>Chaetocerotaceae</taxon>
        <taxon>Chaetoceros</taxon>
    </lineage>
</organism>
<dbReference type="AlphaFoldDB" id="A0A7S3Q1V6"/>